<evidence type="ECO:0000313" key="3">
    <source>
        <dbReference type="EMBL" id="SHI89138.1"/>
    </source>
</evidence>
<organism evidence="3 4">
    <name type="scientific">Lutispora thermophila DSM 19022</name>
    <dbReference type="NCBI Taxonomy" id="1122184"/>
    <lineage>
        <taxon>Bacteria</taxon>
        <taxon>Bacillati</taxon>
        <taxon>Bacillota</taxon>
        <taxon>Clostridia</taxon>
        <taxon>Lutisporales</taxon>
        <taxon>Lutisporaceae</taxon>
        <taxon>Lutispora</taxon>
    </lineage>
</organism>
<dbReference type="GO" id="GO:0004252">
    <property type="term" value="F:serine-type endopeptidase activity"/>
    <property type="evidence" value="ECO:0007669"/>
    <property type="project" value="InterPro"/>
</dbReference>
<accession>A0A1M6EUN8</accession>
<evidence type="ECO:0000313" key="4">
    <source>
        <dbReference type="Proteomes" id="UP000184442"/>
    </source>
</evidence>
<dbReference type="Gene3D" id="3.40.50.200">
    <property type="entry name" value="Peptidase S8/S53 domain"/>
    <property type="match status" value="1"/>
</dbReference>
<name>A0A1M6EUN8_9FIRM</name>
<dbReference type="AlphaFoldDB" id="A0A1M6EUN8"/>
<dbReference type="InterPro" id="IPR001119">
    <property type="entry name" value="SLH_dom"/>
</dbReference>
<protein>
    <submittedName>
        <fullName evidence="3">S-layer homology domain-containing protein</fullName>
    </submittedName>
</protein>
<dbReference type="SUPFAM" id="SSF52743">
    <property type="entry name" value="Subtilisin-like"/>
    <property type="match status" value="1"/>
</dbReference>
<dbReference type="STRING" id="1122184.SAMN02745176_01706"/>
<dbReference type="InterPro" id="IPR036852">
    <property type="entry name" value="Peptidase_S8/S53_dom_sf"/>
</dbReference>
<evidence type="ECO:0000256" key="1">
    <source>
        <dbReference type="ARBA" id="ARBA00022737"/>
    </source>
</evidence>
<dbReference type="EMBL" id="FQZS01000010">
    <property type="protein sequence ID" value="SHI89138.1"/>
    <property type="molecule type" value="Genomic_DNA"/>
</dbReference>
<proteinExistence type="predicted"/>
<keyword evidence="1" id="KW-0677">Repeat</keyword>
<dbReference type="PROSITE" id="PS51272">
    <property type="entry name" value="SLH"/>
    <property type="match status" value="2"/>
</dbReference>
<feature type="domain" description="SLH" evidence="2">
    <location>
        <begin position="117"/>
        <end position="176"/>
    </location>
</feature>
<sequence>MTKDPTLKPYQLRQLMCNSAQDICSKGYDEESGWGIVDLHGAMEQLEANYGEQLPFNDVAMDAYYVNAVNWALKNGITGGSTSTTFSPDMTCTRGQTVTFLWRAMGCPEPRISANPFADVVENDYFCKAVLWAVERGVTSGTSDTTFSPNAVCSEVQIITFLWRGLNCPDALGRSELAAGLGEHYYTDAVAWADTNGFFSVTQSSFNPMGEGIRAKIVTYLYQSLGRRQL</sequence>
<keyword evidence="4" id="KW-1185">Reference proteome</keyword>
<dbReference type="Pfam" id="PF00395">
    <property type="entry name" value="SLH"/>
    <property type="match status" value="2"/>
</dbReference>
<reference evidence="3 4" key="1">
    <citation type="submission" date="2016-11" db="EMBL/GenBank/DDBJ databases">
        <authorList>
            <person name="Jaros S."/>
            <person name="Januszkiewicz K."/>
            <person name="Wedrychowicz H."/>
        </authorList>
    </citation>
    <scope>NUCLEOTIDE SEQUENCE [LARGE SCALE GENOMIC DNA]</scope>
    <source>
        <strain evidence="3 4">DSM 19022</strain>
    </source>
</reference>
<gene>
    <name evidence="3" type="ORF">SAMN02745176_01706</name>
</gene>
<feature type="domain" description="SLH" evidence="2">
    <location>
        <begin position="52"/>
        <end position="115"/>
    </location>
</feature>
<dbReference type="GO" id="GO:0006508">
    <property type="term" value="P:proteolysis"/>
    <property type="evidence" value="ECO:0007669"/>
    <property type="project" value="InterPro"/>
</dbReference>
<evidence type="ECO:0000259" key="2">
    <source>
        <dbReference type="PROSITE" id="PS51272"/>
    </source>
</evidence>
<dbReference type="Proteomes" id="UP000184442">
    <property type="component" value="Unassembled WGS sequence"/>
</dbReference>